<dbReference type="AlphaFoldDB" id="A0AA39JC57"/>
<protein>
    <submittedName>
        <fullName evidence="1">Uncharacterized protein</fullName>
    </submittedName>
</protein>
<name>A0AA39JC57_9AGAR</name>
<comment type="caution">
    <text evidence="1">The sequence shown here is derived from an EMBL/GenBank/DDBJ whole genome shotgun (WGS) entry which is preliminary data.</text>
</comment>
<accession>A0AA39JC57</accession>
<evidence type="ECO:0000313" key="2">
    <source>
        <dbReference type="Proteomes" id="UP001175226"/>
    </source>
</evidence>
<proteinExistence type="predicted"/>
<keyword evidence="2" id="KW-1185">Reference proteome</keyword>
<dbReference type="Proteomes" id="UP001175226">
    <property type="component" value="Unassembled WGS sequence"/>
</dbReference>
<organism evidence="1 2">
    <name type="scientific">Armillaria borealis</name>
    <dbReference type="NCBI Taxonomy" id="47425"/>
    <lineage>
        <taxon>Eukaryota</taxon>
        <taxon>Fungi</taxon>
        <taxon>Dikarya</taxon>
        <taxon>Basidiomycota</taxon>
        <taxon>Agaricomycotina</taxon>
        <taxon>Agaricomycetes</taxon>
        <taxon>Agaricomycetidae</taxon>
        <taxon>Agaricales</taxon>
        <taxon>Marasmiineae</taxon>
        <taxon>Physalacriaceae</taxon>
        <taxon>Armillaria</taxon>
    </lineage>
</organism>
<reference evidence="1" key="1">
    <citation type="submission" date="2023-06" db="EMBL/GenBank/DDBJ databases">
        <authorList>
            <consortium name="Lawrence Berkeley National Laboratory"/>
            <person name="Ahrendt S."/>
            <person name="Sahu N."/>
            <person name="Indic B."/>
            <person name="Wong-Bajracharya J."/>
            <person name="Merenyi Z."/>
            <person name="Ke H.-M."/>
            <person name="Monk M."/>
            <person name="Kocsube S."/>
            <person name="Drula E."/>
            <person name="Lipzen A."/>
            <person name="Balint B."/>
            <person name="Henrissat B."/>
            <person name="Andreopoulos B."/>
            <person name="Martin F.M."/>
            <person name="Harder C.B."/>
            <person name="Rigling D."/>
            <person name="Ford K.L."/>
            <person name="Foster G.D."/>
            <person name="Pangilinan J."/>
            <person name="Papanicolaou A."/>
            <person name="Barry K."/>
            <person name="LaButti K."/>
            <person name="Viragh M."/>
            <person name="Koriabine M."/>
            <person name="Yan M."/>
            <person name="Riley R."/>
            <person name="Champramary S."/>
            <person name="Plett K.L."/>
            <person name="Tsai I.J."/>
            <person name="Slot J."/>
            <person name="Sipos G."/>
            <person name="Plett J."/>
            <person name="Nagy L.G."/>
            <person name="Grigoriev I.V."/>
        </authorList>
    </citation>
    <scope>NUCLEOTIDE SEQUENCE</scope>
    <source>
        <strain evidence="1">FPL87.14</strain>
    </source>
</reference>
<evidence type="ECO:0000313" key="1">
    <source>
        <dbReference type="EMBL" id="KAK0439634.1"/>
    </source>
</evidence>
<gene>
    <name evidence="1" type="ORF">EV421DRAFT_1737795</name>
</gene>
<sequence length="277" mass="32233">MHDPLPDQAQYRLAVGWKSNEGGWQQILDILLVPALDLRYGIYKSLIHMDKVPQEIKNEILNYACNNVTDAANCALVDRTFRWQAQEALFRILNISGSSKSTLLRNYSWSRDVTLWYPSVEKTLRKLLQFLTVQSHIQVRQNNFRAILKPNADASEYPMHRRRTQESSMRKLCSLRFQELRVLWISVSHPVDLQNVNMILCSATELTTLEVKFCLHAYKPRRRVAAPKLDLQGLYKLLNFTFTGNISALQFVQRALDVSSRSFPSLHIGYFENFRRD</sequence>
<dbReference type="EMBL" id="JAUEPT010000037">
    <property type="protein sequence ID" value="KAK0439634.1"/>
    <property type="molecule type" value="Genomic_DNA"/>
</dbReference>